<organism evidence="3 4">
    <name type="scientific">Cellulosimicrobium cellulans</name>
    <name type="common">Arthrobacter luteus</name>
    <dbReference type="NCBI Taxonomy" id="1710"/>
    <lineage>
        <taxon>Bacteria</taxon>
        <taxon>Bacillati</taxon>
        <taxon>Actinomycetota</taxon>
        <taxon>Actinomycetes</taxon>
        <taxon>Micrococcales</taxon>
        <taxon>Promicromonosporaceae</taxon>
        <taxon>Cellulosimicrobium</taxon>
    </lineage>
</organism>
<feature type="region of interest" description="Disordered" evidence="1">
    <location>
        <begin position="231"/>
        <end position="256"/>
    </location>
</feature>
<dbReference type="RefSeq" id="WP_087470467.1">
    <property type="nucleotide sequence ID" value="NZ_CP021383.1"/>
</dbReference>
<gene>
    <name evidence="3" type="ORF">CBR64_07910</name>
</gene>
<evidence type="ECO:0008006" key="5">
    <source>
        <dbReference type="Google" id="ProtNLM"/>
    </source>
</evidence>
<reference evidence="3 4" key="1">
    <citation type="submission" date="2017-05" db="EMBL/GenBank/DDBJ databases">
        <authorList>
            <person name="Song R."/>
            <person name="Chenine A.L."/>
            <person name="Ruprecht R.M."/>
        </authorList>
    </citation>
    <scope>NUCLEOTIDE SEQUENCE [LARGE SCALE GENOMIC DNA]</scope>
    <source>
        <strain evidence="3 4">PSBB019</strain>
    </source>
</reference>
<evidence type="ECO:0000256" key="1">
    <source>
        <dbReference type="SAM" id="MobiDB-lite"/>
    </source>
</evidence>
<dbReference type="KEGG" id="cceu:CBR64_07910"/>
<dbReference type="EMBL" id="CP021383">
    <property type="protein sequence ID" value="ARU51422.1"/>
    <property type="molecule type" value="Genomic_DNA"/>
</dbReference>
<feature type="transmembrane region" description="Helical" evidence="2">
    <location>
        <begin position="67"/>
        <end position="86"/>
    </location>
</feature>
<proteinExistence type="predicted"/>
<protein>
    <recommendedName>
        <fullName evidence="5">PH domain-containing protein</fullName>
    </recommendedName>
</protein>
<dbReference type="AlphaFoldDB" id="A0A1Y0HTC8"/>
<name>A0A1Y0HTC8_CELCE</name>
<keyword evidence="2" id="KW-1133">Transmembrane helix</keyword>
<evidence type="ECO:0000256" key="2">
    <source>
        <dbReference type="SAM" id="Phobius"/>
    </source>
</evidence>
<feature type="transmembrane region" description="Helical" evidence="2">
    <location>
        <begin position="40"/>
        <end position="60"/>
    </location>
</feature>
<evidence type="ECO:0000313" key="4">
    <source>
        <dbReference type="Proteomes" id="UP000196228"/>
    </source>
</evidence>
<dbReference type="OrthoDB" id="5150223at2"/>
<sequence>MTVPTAGPTTGARATRKVRHHAARSGLGAVRHVSAATPNAPAWAVTVVVVLVFSVGPALVGNAGPAAIGYLLPSFAAIAAVILWFLGSEKLVVLDHGILVGSFAPFLRPVAVPFAALDVRTVRAAVASPRTLGLLLTDRGVSTASRTVLWSRRAVTFVGVAPTQLRQARARGLHVDLTTATAVDLWVFSARDPRRQELVVRALGDAARAAQVPGAEQVEALALPAQPVQVSPQGADRLAVPEHLRSARARHPQTTR</sequence>
<evidence type="ECO:0000313" key="3">
    <source>
        <dbReference type="EMBL" id="ARU51422.1"/>
    </source>
</evidence>
<feature type="compositionally biased region" description="Basic residues" evidence="1">
    <location>
        <begin position="246"/>
        <end position="256"/>
    </location>
</feature>
<dbReference type="Proteomes" id="UP000196228">
    <property type="component" value="Chromosome"/>
</dbReference>
<accession>A0A1Y0HTC8</accession>
<keyword evidence="2" id="KW-0812">Transmembrane</keyword>
<keyword evidence="2" id="KW-0472">Membrane</keyword>